<feature type="region of interest" description="Disordered" evidence="1">
    <location>
        <begin position="1"/>
        <end position="27"/>
    </location>
</feature>
<dbReference type="Pfam" id="PF02120">
    <property type="entry name" value="Flg_hook"/>
    <property type="match status" value="1"/>
</dbReference>
<dbReference type="InterPro" id="IPR021136">
    <property type="entry name" value="Flagellar_hook_control-like_C"/>
</dbReference>
<dbReference type="Proteomes" id="UP001165384">
    <property type="component" value="Unassembled WGS sequence"/>
</dbReference>
<keyword evidence="4" id="KW-1185">Reference proteome</keyword>
<dbReference type="Gene3D" id="3.30.750.140">
    <property type="match status" value="1"/>
</dbReference>
<dbReference type="CDD" id="cd17470">
    <property type="entry name" value="T3SS_Flik_C"/>
    <property type="match status" value="1"/>
</dbReference>
<evidence type="ECO:0000259" key="2">
    <source>
        <dbReference type="Pfam" id="PF02120"/>
    </source>
</evidence>
<evidence type="ECO:0000313" key="3">
    <source>
        <dbReference type="EMBL" id="MCG2578855.1"/>
    </source>
</evidence>
<feature type="compositionally biased region" description="Low complexity" evidence="1">
    <location>
        <begin position="7"/>
        <end position="26"/>
    </location>
</feature>
<keyword evidence="3" id="KW-0969">Cilium</keyword>
<feature type="domain" description="Flagellar hook-length control protein-like C-terminal" evidence="2">
    <location>
        <begin position="217"/>
        <end position="297"/>
    </location>
</feature>
<name>A0ABS9K6Z4_9RHOO</name>
<organism evidence="3 4">
    <name type="scientific">Dechloromonas hankyongensis</name>
    <dbReference type="NCBI Taxonomy" id="2908002"/>
    <lineage>
        <taxon>Bacteria</taxon>
        <taxon>Pseudomonadati</taxon>
        <taxon>Pseudomonadota</taxon>
        <taxon>Betaproteobacteria</taxon>
        <taxon>Rhodocyclales</taxon>
        <taxon>Azonexaceae</taxon>
        <taxon>Dechloromonas</taxon>
    </lineage>
</organism>
<keyword evidence="3" id="KW-0282">Flagellum</keyword>
<comment type="caution">
    <text evidence="3">The sequence shown here is derived from an EMBL/GenBank/DDBJ whole genome shotgun (WGS) entry which is preliminary data.</text>
</comment>
<gene>
    <name evidence="3" type="ORF">LZ012_17815</name>
</gene>
<reference evidence="3" key="1">
    <citation type="submission" date="2022-01" db="EMBL/GenBank/DDBJ databases">
        <authorList>
            <person name="Jo J.-H."/>
            <person name="Im W.-T."/>
        </authorList>
    </citation>
    <scope>NUCLEOTIDE SEQUENCE</scope>
    <source>
        <strain evidence="3">XY25</strain>
    </source>
</reference>
<keyword evidence="3" id="KW-0966">Cell projection</keyword>
<dbReference type="PANTHER" id="PTHR37533">
    <property type="entry name" value="FLAGELLAR HOOK-LENGTH CONTROL PROTEIN"/>
    <property type="match status" value="1"/>
</dbReference>
<dbReference type="InterPro" id="IPR038610">
    <property type="entry name" value="FliK-like_C_sf"/>
</dbReference>
<sequence>MGITVVSSPAAATATASANSATASSTGVPEGLPGGFAALLGSQLGRTVTSNVPASGTATTPHDSEKAEEKLLGSENADQTLALLMAVPPVTPPVLPNQPVRLDTNIARNEAAKPQDTATLLGAVTSEARGTNEEVPGLRATDLMQQSSDAFKNALSTARDKQSETPTANIAADTAAQASAAIATAKASTENRSHAAAAPAEIQTHLQSPSWGQDFGNKVVWMAKNDQQSAQININPPQLGPVQITLQINGDQATAIFASPHTEVRQAIEGSLSQLRDMLATTGINLGQADVGANMARHNDNTHFQSANGNRAPDETAILPDIGRPTDGAPSVLAQRGRGLVDLFA</sequence>
<dbReference type="InterPro" id="IPR052563">
    <property type="entry name" value="FliK"/>
</dbReference>
<proteinExistence type="predicted"/>
<protein>
    <submittedName>
        <fullName evidence="3">Flagellar hook-length control protein FliK</fullName>
    </submittedName>
</protein>
<accession>A0ABS9K6Z4</accession>
<dbReference type="EMBL" id="JAKLTN010000005">
    <property type="protein sequence ID" value="MCG2578855.1"/>
    <property type="molecule type" value="Genomic_DNA"/>
</dbReference>
<dbReference type="RefSeq" id="WP_275712250.1">
    <property type="nucleotide sequence ID" value="NZ_JAKLTN010000005.1"/>
</dbReference>
<dbReference type="PANTHER" id="PTHR37533:SF2">
    <property type="entry name" value="FLAGELLAR HOOK-LENGTH CONTROL PROTEIN"/>
    <property type="match status" value="1"/>
</dbReference>
<evidence type="ECO:0000313" key="4">
    <source>
        <dbReference type="Proteomes" id="UP001165384"/>
    </source>
</evidence>
<evidence type="ECO:0000256" key="1">
    <source>
        <dbReference type="SAM" id="MobiDB-lite"/>
    </source>
</evidence>